<sequence>MTESVEHNLKRGRNNDEFNEERNVKRVNTIKSEPDVGADADSISESLQDEMTDRQLTQEYDGESDSDYYSESSDDEEEANVDGTGPTSKKDIDVTLKDESNSTSSIHVTKTNNGHKLNVLPLNLKRIAREKPSVYEASNLEVISYATLKFKKPRTLNADYVRIDNSRVPKLKKEFLESGLFKKPTGIKDVHYKSPDEVLSENYGFAPHELVYLTRDEIKVLNGVDLPGEEILNSIHYYVADRIRKKLNISEEEYNEKYAKCMDGSALLALGALVTKWVDDLCGDSTFKSHMERVRDDTKVKVGSIDEFLRVYDEEDLNKSENDSDDDDARDEDNDDNTGNVENSDDNQHSSSESSSESDTESIEPVLLQV</sequence>
<evidence type="ECO:0000313" key="3">
    <source>
        <dbReference type="Proteomes" id="UP001378960"/>
    </source>
</evidence>
<evidence type="ECO:0000313" key="2">
    <source>
        <dbReference type="EMBL" id="GMM46332.1"/>
    </source>
</evidence>
<gene>
    <name evidence="2" type="ORF">DAPK24_029070</name>
</gene>
<dbReference type="PANTHER" id="PTHR28054">
    <property type="entry name" value="RNA POLYMERASE I-SPECIFIC TRANSCRIPTION INITIATION FACTOR RRN10"/>
    <property type="match status" value="1"/>
</dbReference>
<organism evidence="2 3">
    <name type="scientific">Pichia kluyveri</name>
    <name type="common">Yeast</name>
    <dbReference type="NCBI Taxonomy" id="36015"/>
    <lineage>
        <taxon>Eukaryota</taxon>
        <taxon>Fungi</taxon>
        <taxon>Dikarya</taxon>
        <taxon>Ascomycota</taxon>
        <taxon>Saccharomycotina</taxon>
        <taxon>Pichiomycetes</taxon>
        <taxon>Pichiales</taxon>
        <taxon>Pichiaceae</taxon>
        <taxon>Pichia</taxon>
    </lineage>
</organism>
<comment type="caution">
    <text evidence="2">The sequence shown here is derived from an EMBL/GenBank/DDBJ whole genome shotgun (WGS) entry which is preliminary data.</text>
</comment>
<feature type="compositionally biased region" description="Basic and acidic residues" evidence="1">
    <location>
        <begin position="88"/>
        <end position="100"/>
    </location>
</feature>
<keyword evidence="3" id="KW-1185">Reference proteome</keyword>
<protein>
    <submittedName>
        <fullName evidence="2">Uncharacterized protein</fullName>
    </submittedName>
</protein>
<feature type="compositionally biased region" description="Acidic residues" evidence="1">
    <location>
        <begin position="323"/>
        <end position="336"/>
    </location>
</feature>
<dbReference type="Proteomes" id="UP001378960">
    <property type="component" value="Unassembled WGS sequence"/>
</dbReference>
<dbReference type="GO" id="GO:0006360">
    <property type="term" value="P:transcription by RNA polymerase I"/>
    <property type="evidence" value="ECO:0007669"/>
    <property type="project" value="InterPro"/>
</dbReference>
<reference evidence="2 3" key="1">
    <citation type="journal article" date="2023" name="Elife">
        <title>Identification of key yeast species and microbe-microbe interactions impacting larval growth of Drosophila in the wild.</title>
        <authorList>
            <person name="Mure A."/>
            <person name="Sugiura Y."/>
            <person name="Maeda R."/>
            <person name="Honda K."/>
            <person name="Sakurai N."/>
            <person name="Takahashi Y."/>
            <person name="Watada M."/>
            <person name="Katoh T."/>
            <person name="Gotoh A."/>
            <person name="Gotoh Y."/>
            <person name="Taniguchi I."/>
            <person name="Nakamura K."/>
            <person name="Hayashi T."/>
            <person name="Katayama T."/>
            <person name="Uemura T."/>
            <person name="Hattori Y."/>
        </authorList>
    </citation>
    <scope>NUCLEOTIDE SEQUENCE [LARGE SCALE GENOMIC DNA]</scope>
    <source>
        <strain evidence="2 3">PK-24</strain>
    </source>
</reference>
<feature type="region of interest" description="Disordered" evidence="1">
    <location>
        <begin position="316"/>
        <end position="370"/>
    </location>
</feature>
<dbReference type="PANTHER" id="PTHR28054:SF1">
    <property type="entry name" value="RNA POLYMERASE I-SPECIFIC TRANSCRIPTION INITIATION FACTOR RRN10"/>
    <property type="match status" value="1"/>
</dbReference>
<proteinExistence type="predicted"/>
<name>A0AAV5R5Q7_PICKL</name>
<evidence type="ECO:0000256" key="1">
    <source>
        <dbReference type="SAM" id="MobiDB-lite"/>
    </source>
</evidence>
<dbReference type="Pfam" id="PF05234">
    <property type="entry name" value="UAF_Rrn10"/>
    <property type="match status" value="1"/>
</dbReference>
<dbReference type="InterPro" id="IPR022793">
    <property type="entry name" value="Rrn10"/>
</dbReference>
<feature type="compositionally biased region" description="Acidic residues" evidence="1">
    <location>
        <begin position="60"/>
        <end position="80"/>
    </location>
</feature>
<feature type="region of interest" description="Disordered" evidence="1">
    <location>
        <begin position="1"/>
        <end position="109"/>
    </location>
</feature>
<feature type="compositionally biased region" description="Basic and acidic residues" evidence="1">
    <location>
        <begin position="1"/>
        <end position="24"/>
    </location>
</feature>
<dbReference type="EMBL" id="BTGB01000003">
    <property type="protein sequence ID" value="GMM46332.1"/>
    <property type="molecule type" value="Genomic_DNA"/>
</dbReference>
<accession>A0AAV5R5Q7</accession>
<dbReference type="AlphaFoldDB" id="A0AAV5R5Q7"/>